<evidence type="ECO:0000256" key="4">
    <source>
        <dbReference type="SAM" id="SignalP"/>
    </source>
</evidence>
<dbReference type="STRING" id="1182568.SU48_09190"/>
<dbReference type="GO" id="GO:0042597">
    <property type="term" value="C:periplasmic space"/>
    <property type="evidence" value="ECO:0007669"/>
    <property type="project" value="UniProtKB-ARBA"/>
</dbReference>
<evidence type="ECO:0000313" key="7">
    <source>
        <dbReference type="Proteomes" id="UP000077363"/>
    </source>
</evidence>
<feature type="signal peptide" evidence="4">
    <location>
        <begin position="1"/>
        <end position="18"/>
    </location>
</feature>
<dbReference type="GO" id="GO:0043190">
    <property type="term" value="C:ATP-binding cassette (ABC) transporter complex"/>
    <property type="evidence" value="ECO:0007669"/>
    <property type="project" value="InterPro"/>
</dbReference>
<dbReference type="PANTHER" id="PTHR30290">
    <property type="entry name" value="PERIPLASMIC BINDING COMPONENT OF ABC TRANSPORTER"/>
    <property type="match status" value="1"/>
</dbReference>
<dbReference type="AlphaFoldDB" id="A0A172TA81"/>
<dbReference type="Proteomes" id="UP000077363">
    <property type="component" value="Chromosome"/>
</dbReference>
<evidence type="ECO:0000313" key="6">
    <source>
        <dbReference type="EMBL" id="ANE43919.1"/>
    </source>
</evidence>
<dbReference type="SUPFAM" id="SSF53850">
    <property type="entry name" value="Periplasmic binding protein-like II"/>
    <property type="match status" value="1"/>
</dbReference>
<keyword evidence="3 4" id="KW-0732">Signal</keyword>
<reference evidence="6 7" key="1">
    <citation type="submission" date="2015-01" db="EMBL/GenBank/DDBJ databases">
        <title>Deinococcus puniceus/DY1/ whole genome sequencing.</title>
        <authorList>
            <person name="Kim M.K."/>
            <person name="Srinivasan S."/>
            <person name="Lee J.-J."/>
        </authorList>
    </citation>
    <scope>NUCLEOTIDE SEQUENCE [LARGE SCALE GENOMIC DNA]</scope>
    <source>
        <strain evidence="6 7">DY1</strain>
    </source>
</reference>
<dbReference type="InterPro" id="IPR030678">
    <property type="entry name" value="Peptide/Ni-bd"/>
</dbReference>
<dbReference type="Gene3D" id="3.10.105.10">
    <property type="entry name" value="Dipeptide-binding Protein, Domain 3"/>
    <property type="match status" value="1"/>
</dbReference>
<dbReference type="CDD" id="cd08500">
    <property type="entry name" value="PBP2_NikA_DppA_OppA_like_4"/>
    <property type="match status" value="1"/>
</dbReference>
<dbReference type="Gene3D" id="3.40.190.10">
    <property type="entry name" value="Periplasmic binding protein-like II"/>
    <property type="match status" value="1"/>
</dbReference>
<protein>
    <submittedName>
        <fullName evidence="6">Peptide-binding protein</fullName>
    </submittedName>
</protein>
<dbReference type="InterPro" id="IPR039424">
    <property type="entry name" value="SBP_5"/>
</dbReference>
<evidence type="ECO:0000256" key="3">
    <source>
        <dbReference type="ARBA" id="ARBA00022729"/>
    </source>
</evidence>
<dbReference type="Pfam" id="PF00496">
    <property type="entry name" value="SBP_bac_5"/>
    <property type="match status" value="1"/>
</dbReference>
<evidence type="ECO:0000256" key="2">
    <source>
        <dbReference type="ARBA" id="ARBA00022448"/>
    </source>
</evidence>
<dbReference type="RefSeq" id="WP_064014991.1">
    <property type="nucleotide sequence ID" value="NZ_CP011387.1"/>
</dbReference>
<feature type="domain" description="Solute-binding protein family 5" evidence="5">
    <location>
        <begin position="89"/>
        <end position="483"/>
    </location>
</feature>
<dbReference type="PANTHER" id="PTHR30290:SF9">
    <property type="entry name" value="OLIGOPEPTIDE-BINDING PROTEIN APPA"/>
    <property type="match status" value="1"/>
</dbReference>
<dbReference type="InterPro" id="IPR000914">
    <property type="entry name" value="SBP_5_dom"/>
</dbReference>
<dbReference type="OrthoDB" id="9796817at2"/>
<organism evidence="6 7">
    <name type="scientific">Deinococcus puniceus</name>
    <dbReference type="NCBI Taxonomy" id="1182568"/>
    <lineage>
        <taxon>Bacteria</taxon>
        <taxon>Thermotogati</taxon>
        <taxon>Deinococcota</taxon>
        <taxon>Deinococci</taxon>
        <taxon>Deinococcales</taxon>
        <taxon>Deinococcaceae</taxon>
        <taxon>Deinococcus</taxon>
    </lineage>
</organism>
<name>A0A172TA81_9DEIO</name>
<gene>
    <name evidence="6" type="ORF">SU48_09190</name>
</gene>
<sequence>MKKALFIALALTATSASAAPFVYPAAWTAEQNTANKRGGELRLSVLSDFKTINPFTSAEADSIPGTMVENGEFGSASLFLQDPRNDEFLPYMADAKPVVSNNGKRFVVKIRPGMKFSDGQAITADDWITTWKIHTDDKVGSNSFDNFFLNKKPITIKKIDNLTLQFDFPQVSSTAYGRMSFAPWPDHVFGKAYREGGADAIKKLWTLGTPASQIVSPGMWVLESYRAGERSVFTKNPYWGEWNKDSRGNALPYLDKLSYRVTNDANATLAAFLAGQIDQAPMRNADDLAQTKRAIDGGTLKATLLPNVSPQAQSSWITFNWNKSAEPAQQKLFRDVRFRRAMSHIANRKAMVDLALGGLGVETYSSVYPVFRQQIAAGTAAGAPRYPYNLAEASKLLAQIGYTKKNAQGYLVDKAGKVLEFNLSTNAGNTVREQLGRIFADEAKKVGVKVNFTPIDFNNLVNQLTSKGENRPFDAILLGLSGGGNVWSFGTNVTPCGGNLHSYNNPTNGACLTPQESLMTKLYYQGDAELDDAKRRAIGGQLMKVEGELQPVIYLVGGNYHVAYNERLGGEFARNMMDAFYGSRMWALSFIK</sequence>
<evidence type="ECO:0000259" key="5">
    <source>
        <dbReference type="Pfam" id="PF00496"/>
    </source>
</evidence>
<keyword evidence="2" id="KW-0813">Transport</keyword>
<accession>A0A172TA81</accession>
<dbReference type="PIRSF" id="PIRSF002741">
    <property type="entry name" value="MppA"/>
    <property type="match status" value="1"/>
</dbReference>
<dbReference type="GO" id="GO:0015833">
    <property type="term" value="P:peptide transport"/>
    <property type="evidence" value="ECO:0007669"/>
    <property type="project" value="TreeGrafter"/>
</dbReference>
<dbReference type="KEGG" id="dpu:SU48_09190"/>
<dbReference type="GO" id="GO:1904680">
    <property type="term" value="F:peptide transmembrane transporter activity"/>
    <property type="evidence" value="ECO:0007669"/>
    <property type="project" value="TreeGrafter"/>
</dbReference>
<proteinExistence type="inferred from homology"/>
<dbReference type="EMBL" id="CP011387">
    <property type="protein sequence ID" value="ANE43919.1"/>
    <property type="molecule type" value="Genomic_DNA"/>
</dbReference>
<dbReference type="PATRIC" id="fig|1182568.3.peg.1911"/>
<evidence type="ECO:0000256" key="1">
    <source>
        <dbReference type="ARBA" id="ARBA00005695"/>
    </source>
</evidence>
<feature type="chain" id="PRO_5008000552" evidence="4">
    <location>
        <begin position="19"/>
        <end position="592"/>
    </location>
</feature>
<comment type="similarity">
    <text evidence="1">Belongs to the bacterial solute-binding protein 5 family.</text>
</comment>
<keyword evidence="7" id="KW-1185">Reference proteome</keyword>